<evidence type="ECO:0000313" key="6">
    <source>
        <dbReference type="Proteomes" id="UP000655225"/>
    </source>
</evidence>
<dbReference type="PROSITE" id="PS00285">
    <property type="entry name" value="POTATO_INHIBITOR"/>
    <property type="match status" value="1"/>
</dbReference>
<organism evidence="5 6">
    <name type="scientific">Tetracentron sinense</name>
    <name type="common">Spur-leaf</name>
    <dbReference type="NCBI Taxonomy" id="13715"/>
    <lineage>
        <taxon>Eukaryota</taxon>
        <taxon>Viridiplantae</taxon>
        <taxon>Streptophyta</taxon>
        <taxon>Embryophyta</taxon>
        <taxon>Tracheophyta</taxon>
        <taxon>Spermatophyta</taxon>
        <taxon>Magnoliopsida</taxon>
        <taxon>Trochodendrales</taxon>
        <taxon>Trochodendraceae</taxon>
        <taxon>Tetracentron</taxon>
    </lineage>
</organism>
<name>A0A835DJE9_TETSI</name>
<evidence type="ECO:0000256" key="1">
    <source>
        <dbReference type="ARBA" id="ARBA00008210"/>
    </source>
</evidence>
<dbReference type="AlphaFoldDB" id="A0A835DJE9"/>
<dbReference type="PANTHER" id="PTHR33091:SF99">
    <property type="entry name" value="INHIBITOR OF TRYPSIN_HAGEMAN FACTOR-LIKE PROTEIN-RELATED"/>
    <property type="match status" value="1"/>
</dbReference>
<feature type="region of interest" description="Disordered" evidence="4">
    <location>
        <begin position="1"/>
        <end position="41"/>
    </location>
</feature>
<gene>
    <name evidence="5" type="ORF">HHK36_007798</name>
</gene>
<keyword evidence="3" id="KW-0722">Serine protease inhibitor</keyword>
<proteinExistence type="inferred from homology"/>
<keyword evidence="6" id="KW-1185">Reference proteome</keyword>
<dbReference type="GO" id="GO:0009611">
    <property type="term" value="P:response to wounding"/>
    <property type="evidence" value="ECO:0007669"/>
    <property type="project" value="InterPro"/>
</dbReference>
<evidence type="ECO:0000256" key="2">
    <source>
        <dbReference type="ARBA" id="ARBA00022690"/>
    </source>
</evidence>
<dbReference type="InterPro" id="IPR036354">
    <property type="entry name" value="Prot_inh_pot1_sf"/>
</dbReference>
<protein>
    <submittedName>
        <fullName evidence="5">Uncharacterized protein</fullName>
    </submittedName>
</protein>
<comment type="caution">
    <text evidence="5">The sequence shown here is derived from an EMBL/GenBank/DDBJ whole genome shotgun (WGS) entry which is preliminary data.</text>
</comment>
<dbReference type="InterPro" id="IPR000864">
    <property type="entry name" value="Prot_inh_pot1"/>
</dbReference>
<feature type="compositionally biased region" description="Gly residues" evidence="4">
    <location>
        <begin position="24"/>
        <end position="37"/>
    </location>
</feature>
<dbReference type="OMA" id="CCNIVWI"/>
<dbReference type="GO" id="GO:0004867">
    <property type="term" value="F:serine-type endopeptidase inhibitor activity"/>
    <property type="evidence" value="ECO:0007669"/>
    <property type="project" value="UniProtKB-KW"/>
</dbReference>
<comment type="similarity">
    <text evidence="1">Belongs to the protease inhibitor I13 (potato type I serine protease inhibitor) family.</text>
</comment>
<evidence type="ECO:0000256" key="3">
    <source>
        <dbReference type="ARBA" id="ARBA00022900"/>
    </source>
</evidence>
<keyword evidence="2" id="KW-0646">Protease inhibitor</keyword>
<accession>A0A835DJE9</accession>
<dbReference type="SUPFAM" id="SSF54654">
    <property type="entry name" value="CI-2 family of serine protease inhibitors"/>
    <property type="match status" value="1"/>
</dbReference>
<dbReference type="Proteomes" id="UP000655225">
    <property type="component" value="Unassembled WGS sequence"/>
</dbReference>
<dbReference type="EMBL" id="JABCRI010000005">
    <property type="protein sequence ID" value="KAF8405721.1"/>
    <property type="molecule type" value="Genomic_DNA"/>
</dbReference>
<evidence type="ECO:0000256" key="4">
    <source>
        <dbReference type="SAM" id="MobiDB-lite"/>
    </source>
</evidence>
<dbReference type="Pfam" id="PF00280">
    <property type="entry name" value="potato_inhibit"/>
    <property type="match status" value="1"/>
</dbReference>
<evidence type="ECO:0000313" key="5">
    <source>
        <dbReference type="EMBL" id="KAF8405721.1"/>
    </source>
</evidence>
<dbReference type="OrthoDB" id="910270at2759"/>
<sequence>MPEKRALPKRVKPEKRERVAAKGSGRGGATREGGGAAEGKRYEWPELVGKNGESAKTIIEKDNPFVTAVVIPTENFRDLTFCCNRVWVNVDNKGNVVSVPRVG</sequence>
<reference evidence="5 6" key="1">
    <citation type="submission" date="2020-04" db="EMBL/GenBank/DDBJ databases">
        <title>Plant Genome Project.</title>
        <authorList>
            <person name="Zhang R.-G."/>
        </authorList>
    </citation>
    <scope>NUCLEOTIDE SEQUENCE [LARGE SCALE GENOMIC DNA]</scope>
    <source>
        <strain evidence="5">YNK0</strain>
        <tissue evidence="5">Leaf</tissue>
    </source>
</reference>
<dbReference type="PANTHER" id="PTHR33091">
    <property type="entry name" value="PROTEIN, PUTATIVE, EXPRESSED-RELATED"/>
    <property type="match status" value="1"/>
</dbReference>
<dbReference type="Gene3D" id="3.30.10.10">
    <property type="entry name" value="Trypsin Inhibitor V, subunit A"/>
    <property type="match status" value="1"/>
</dbReference>